<comment type="caution">
    <text evidence="8">The sequence shown here is derived from an EMBL/GenBank/DDBJ whole genome shotgun (WGS) entry which is preliminary data.</text>
</comment>
<name>A0A9N7Y7F8_PLEPL</name>
<dbReference type="GO" id="GO:0005737">
    <property type="term" value="C:cytoplasm"/>
    <property type="evidence" value="ECO:0007669"/>
    <property type="project" value="TreeGrafter"/>
</dbReference>
<organism evidence="8 9">
    <name type="scientific">Pleuronectes platessa</name>
    <name type="common">European plaice</name>
    <dbReference type="NCBI Taxonomy" id="8262"/>
    <lineage>
        <taxon>Eukaryota</taxon>
        <taxon>Metazoa</taxon>
        <taxon>Chordata</taxon>
        <taxon>Craniata</taxon>
        <taxon>Vertebrata</taxon>
        <taxon>Euteleostomi</taxon>
        <taxon>Actinopterygii</taxon>
        <taxon>Neopterygii</taxon>
        <taxon>Teleostei</taxon>
        <taxon>Neoteleostei</taxon>
        <taxon>Acanthomorphata</taxon>
        <taxon>Carangaria</taxon>
        <taxon>Pleuronectiformes</taxon>
        <taxon>Pleuronectoidei</taxon>
        <taxon>Pleuronectidae</taxon>
        <taxon>Pleuronectes</taxon>
    </lineage>
</organism>
<feature type="compositionally biased region" description="Basic and acidic residues" evidence="6">
    <location>
        <begin position="238"/>
        <end position="254"/>
    </location>
</feature>
<feature type="compositionally biased region" description="Basic residues" evidence="6">
    <location>
        <begin position="396"/>
        <end position="405"/>
    </location>
</feature>
<proteinExistence type="predicted"/>
<reference evidence="8" key="1">
    <citation type="submission" date="2020-03" db="EMBL/GenBank/DDBJ databases">
        <authorList>
            <person name="Weist P."/>
        </authorList>
    </citation>
    <scope>NUCLEOTIDE SEQUENCE</scope>
</reference>
<keyword evidence="3" id="KW-0112">Calmodulin-binding</keyword>
<keyword evidence="2" id="KW-0597">Phosphoprotein</keyword>
<evidence type="ECO:0000256" key="6">
    <source>
        <dbReference type="SAM" id="MobiDB-lite"/>
    </source>
</evidence>
<protein>
    <recommendedName>
        <fullName evidence="7">A kinase-anchoring proteins AKAP-5 and AKAP-12 calmodulin (CaM)-binding domain-containing protein</fullName>
    </recommendedName>
</protein>
<feature type="compositionally biased region" description="Polar residues" evidence="6">
    <location>
        <begin position="193"/>
        <end position="210"/>
    </location>
</feature>
<dbReference type="GO" id="GO:0005516">
    <property type="term" value="F:calmodulin binding"/>
    <property type="evidence" value="ECO:0007669"/>
    <property type="project" value="UniProtKB-KW"/>
</dbReference>
<accession>A0A9N7Y7F8</accession>
<keyword evidence="9" id="KW-1185">Reference proteome</keyword>
<dbReference type="Pfam" id="PF03832">
    <property type="entry name" value="WSK"/>
    <property type="match status" value="2"/>
</dbReference>
<keyword evidence="5" id="KW-0449">Lipoprotein</keyword>
<dbReference type="PANTHER" id="PTHR23209">
    <property type="entry name" value="A-KINASE ANCHOR PROTEIN 12"/>
    <property type="match status" value="1"/>
</dbReference>
<dbReference type="InterPro" id="IPR001573">
    <property type="entry name" value="AKAP_WSK"/>
</dbReference>
<evidence type="ECO:0000256" key="1">
    <source>
        <dbReference type="ARBA" id="ARBA00004635"/>
    </source>
</evidence>
<dbReference type="GO" id="GO:0007165">
    <property type="term" value="P:signal transduction"/>
    <property type="evidence" value="ECO:0007669"/>
    <property type="project" value="TreeGrafter"/>
</dbReference>
<feature type="compositionally biased region" description="Basic and acidic residues" evidence="6">
    <location>
        <begin position="331"/>
        <end position="343"/>
    </location>
</feature>
<evidence type="ECO:0000256" key="3">
    <source>
        <dbReference type="ARBA" id="ARBA00022860"/>
    </source>
</evidence>
<feature type="compositionally biased region" description="Basic and acidic residues" evidence="6">
    <location>
        <begin position="481"/>
        <end position="505"/>
    </location>
</feature>
<feature type="compositionally biased region" description="Polar residues" evidence="6">
    <location>
        <begin position="367"/>
        <end position="378"/>
    </location>
</feature>
<gene>
    <name evidence="8" type="ORF">PLEPLA_LOCUS3248</name>
</gene>
<comment type="subcellular location">
    <subcellularLocation>
        <location evidence="1">Membrane</location>
        <topology evidence="1">Lipid-anchor</topology>
    </subcellularLocation>
</comment>
<dbReference type="PROSITE" id="PS51893">
    <property type="entry name" value="AKAP_CAM_BD"/>
    <property type="match status" value="2"/>
</dbReference>
<keyword evidence="4" id="KW-0472">Membrane</keyword>
<dbReference type="EMBL" id="CADEAL010000159">
    <property type="protein sequence ID" value="CAB1415531.1"/>
    <property type="molecule type" value="Genomic_DNA"/>
</dbReference>
<dbReference type="GO" id="GO:0010739">
    <property type="term" value="P:positive regulation of protein kinase A signaling"/>
    <property type="evidence" value="ECO:0007669"/>
    <property type="project" value="InterPro"/>
</dbReference>
<evidence type="ECO:0000259" key="7">
    <source>
        <dbReference type="PROSITE" id="PS51893"/>
    </source>
</evidence>
<dbReference type="InterPro" id="IPR028540">
    <property type="entry name" value="AKAP12"/>
</dbReference>
<dbReference type="GO" id="GO:0090036">
    <property type="term" value="P:regulation of protein kinase C signaling"/>
    <property type="evidence" value="ECO:0007669"/>
    <property type="project" value="InterPro"/>
</dbReference>
<feature type="domain" description="A kinase-anchoring proteins AKAP-5 and AKAP-12 calmodulin (CaM)-binding" evidence="7">
    <location>
        <begin position="572"/>
        <end position="592"/>
    </location>
</feature>
<feature type="region of interest" description="Disordered" evidence="6">
    <location>
        <begin position="1"/>
        <end position="118"/>
    </location>
</feature>
<evidence type="ECO:0000256" key="2">
    <source>
        <dbReference type="ARBA" id="ARBA00022553"/>
    </source>
</evidence>
<evidence type="ECO:0000313" key="8">
    <source>
        <dbReference type="EMBL" id="CAB1415531.1"/>
    </source>
</evidence>
<dbReference type="GO" id="GO:0016020">
    <property type="term" value="C:membrane"/>
    <property type="evidence" value="ECO:0007669"/>
    <property type="project" value="UniProtKB-SubCell"/>
</dbReference>
<evidence type="ECO:0000256" key="5">
    <source>
        <dbReference type="ARBA" id="ARBA00023288"/>
    </source>
</evidence>
<sequence>MGDAQSAQRDIGREAAEQEEEERGAAEDARLDHSTEEKPLRNNGQIAEINGKADSTPAEVDDHCGDAMAAEASLSPEKDLLQTARPLQEEGTPSENIEVNQKESPGETEAIEELPLEMTEMDAKQNDINESFKRFFSNIGLKLTVKRGSVDKEEIRTDGSDETSQNKSDGPHNTDDTADEPKSVNAEPDIDQKTQGTNDNDSTTCPTLTSEDALENAGEKTTGAKDESDTATPSPVVEELKEPQDAALEEEHLHTPSPTSPEAEEVVSPVKRFFTTGIFSGLRKKKKSTGDETTEKELVDMGRKETVQTTEKTVEVQQDKGEIGQDVEATTVEREHIENEPMEKIISTASAQPMNDGESRPAIPATISVNEPEMSSQDRAQDSPMKRLLSGTSFRKLSKSKRGRKSSNTMLSDSDEHADQLMSSTKSVETQEEESPAQHPAEAAGEDDGAWASFKKFVTPKKQMKKSSLTSEEIQISGSTEETKPSEKGQISDHSNEEGKKRKDSSVSWEAVLCRSGRKRSRSRKTSDSEDELPQVQNDNKKRESSLASSNEVDGTSAASPNVGSPSDGDGGSTWKSFKKLVTPKRKAKDEEESKDIAQSDCEITQDDSSFSIKKLLPRKKKKSSEIPDQVSSDEAEKEVVSSDEDSDTPAVVPLSEFDTIETEVHVETTADVDSHVAEEADYQVQQNLLDQTSHPVLPCDDLQPEVEKVQDDKVTSTALVSNEEPEDPTELISKHQQLSDIPEEGLITETNATPASVPEEAAPDDTIAEDLIEITSEAITALEPEDITTEDETEMISAVSQLSESSNTSGNTTPVPVEYEVKPVEVLLHQVVEAISISPNVVPVCSDERRVVFNLVKEKFTSETTIEADTITDVPKEEMEPLTEVIEPVDAFKTNMFKNQYKNQQ</sequence>
<evidence type="ECO:0000313" key="9">
    <source>
        <dbReference type="Proteomes" id="UP001153269"/>
    </source>
</evidence>
<dbReference type="Proteomes" id="UP001153269">
    <property type="component" value="Unassembled WGS sequence"/>
</dbReference>
<feature type="compositionally biased region" description="Basic and acidic residues" evidence="6">
    <location>
        <begin position="148"/>
        <end position="159"/>
    </location>
</feature>
<feature type="compositionally biased region" description="Acidic residues" evidence="6">
    <location>
        <begin position="632"/>
        <end position="648"/>
    </location>
</feature>
<feature type="region of interest" description="Disordered" evidence="6">
    <location>
        <begin position="709"/>
        <end position="732"/>
    </location>
</feature>
<feature type="compositionally biased region" description="Polar residues" evidence="6">
    <location>
        <begin position="466"/>
        <end position="480"/>
    </location>
</feature>
<feature type="compositionally biased region" description="Basic and acidic residues" evidence="6">
    <location>
        <begin position="288"/>
        <end position="323"/>
    </location>
</feature>
<dbReference type="GO" id="GO:0051018">
    <property type="term" value="F:protein kinase A binding"/>
    <property type="evidence" value="ECO:0007669"/>
    <property type="project" value="InterPro"/>
</dbReference>
<feature type="compositionally biased region" description="Basic and acidic residues" evidence="6">
    <location>
        <begin position="588"/>
        <end position="598"/>
    </location>
</feature>
<evidence type="ECO:0000256" key="4">
    <source>
        <dbReference type="ARBA" id="ARBA00023136"/>
    </source>
</evidence>
<dbReference type="AlphaFoldDB" id="A0A9N7Y7F8"/>
<dbReference type="PANTHER" id="PTHR23209:SF4">
    <property type="entry name" value="A-KINASE ANCHOR PROTEIN 12"/>
    <property type="match status" value="1"/>
</dbReference>
<feature type="compositionally biased region" description="Basic and acidic residues" evidence="6">
    <location>
        <begin position="169"/>
        <end position="182"/>
    </location>
</feature>
<feature type="compositionally biased region" description="Basic and acidic residues" evidence="6">
    <location>
        <begin position="23"/>
        <end position="40"/>
    </location>
</feature>
<feature type="compositionally biased region" description="Basic residues" evidence="6">
    <location>
        <begin position="577"/>
        <end position="587"/>
    </location>
</feature>
<feature type="compositionally biased region" description="Polar residues" evidence="6">
    <location>
        <begin position="546"/>
        <end position="565"/>
    </location>
</feature>
<feature type="compositionally biased region" description="Basic and acidic residues" evidence="6">
    <location>
        <begin position="663"/>
        <end position="679"/>
    </location>
</feature>
<feature type="domain" description="A kinase-anchoring proteins AKAP-5 and AKAP-12 calmodulin (CaM)-binding" evidence="7">
    <location>
        <begin position="448"/>
        <end position="468"/>
    </location>
</feature>
<feature type="region of interest" description="Disordered" evidence="6">
    <location>
        <begin position="146"/>
        <end position="690"/>
    </location>
</feature>